<evidence type="ECO:0000256" key="1">
    <source>
        <dbReference type="SAM" id="SignalP"/>
    </source>
</evidence>
<organism evidence="2 3">
    <name type="scientific">Marinicauda salina</name>
    <dbReference type="NCBI Taxonomy" id="2135793"/>
    <lineage>
        <taxon>Bacteria</taxon>
        <taxon>Pseudomonadati</taxon>
        <taxon>Pseudomonadota</taxon>
        <taxon>Alphaproteobacteria</taxon>
        <taxon>Maricaulales</taxon>
        <taxon>Maricaulaceae</taxon>
        <taxon>Marinicauda</taxon>
    </lineage>
</organism>
<dbReference type="EMBL" id="QEXV01000001">
    <property type="protein sequence ID" value="PWE18837.1"/>
    <property type="molecule type" value="Genomic_DNA"/>
</dbReference>
<comment type="caution">
    <text evidence="2">The sequence shown here is derived from an EMBL/GenBank/DDBJ whole genome shotgun (WGS) entry which is preliminary data.</text>
</comment>
<sequence>MITLRVEGILMNFRIVLALAGLVLSAPAAAAEGVDPLTAEVRSEDARRFVAVFEAADGAPTAEALQAGYLDGAGRGVEIFTPNRIISAENLAARIAADPEAYRRAIDVCLPIAEASSADLRSIYLGLQSVFPDRPLPEIHVVFGAGNSGGTAGPDAQVLGLEVICEVAETPEDARTYFRHFFAHETVHVLQMQTGLEGEFADPLLGYSMAEGMADFIAMLVTGTVPDADKDSWAREREAELWRRFDADRTTIRSALEAGADLNEPPPEVAEAYGRWLANFRRAPEGWPHEAGYWVGRRIAQAYFDRAEDKRAAIDTLLRLEGPEAILAASGYADRFE</sequence>
<feature type="signal peptide" evidence="1">
    <location>
        <begin position="1"/>
        <end position="30"/>
    </location>
</feature>
<keyword evidence="1" id="KW-0732">Signal</keyword>
<accession>A0A2U2BXW6</accession>
<gene>
    <name evidence="2" type="ORF">DDZ18_04400</name>
</gene>
<evidence type="ECO:0000313" key="3">
    <source>
        <dbReference type="Proteomes" id="UP000245168"/>
    </source>
</evidence>
<reference evidence="3" key="1">
    <citation type="submission" date="2018-05" db="EMBL/GenBank/DDBJ databases">
        <authorList>
            <person name="Liu B.-T."/>
        </authorList>
    </citation>
    <scope>NUCLEOTIDE SEQUENCE [LARGE SCALE GENOMIC DNA]</scope>
    <source>
        <strain evidence="3">WD6-1</strain>
    </source>
</reference>
<protein>
    <submittedName>
        <fullName evidence="2">Uncharacterized protein</fullName>
    </submittedName>
</protein>
<dbReference type="Proteomes" id="UP000245168">
    <property type="component" value="Unassembled WGS sequence"/>
</dbReference>
<keyword evidence="3" id="KW-1185">Reference proteome</keyword>
<name>A0A2U2BXW6_9PROT</name>
<feature type="chain" id="PRO_5015657329" evidence="1">
    <location>
        <begin position="31"/>
        <end position="337"/>
    </location>
</feature>
<evidence type="ECO:0000313" key="2">
    <source>
        <dbReference type="EMBL" id="PWE18837.1"/>
    </source>
</evidence>
<dbReference type="AlphaFoldDB" id="A0A2U2BXW6"/>
<proteinExistence type="predicted"/>